<protein>
    <recommendedName>
        <fullName evidence="4">ABC transporter permease</fullName>
    </recommendedName>
</protein>
<keyword evidence="1" id="KW-0472">Membrane</keyword>
<dbReference type="Proteomes" id="UP000826651">
    <property type="component" value="Unassembled WGS sequence"/>
</dbReference>
<proteinExistence type="predicted"/>
<feature type="transmembrane region" description="Helical" evidence="1">
    <location>
        <begin position="236"/>
        <end position="257"/>
    </location>
</feature>
<evidence type="ECO:0008006" key="4">
    <source>
        <dbReference type="Google" id="ProtNLM"/>
    </source>
</evidence>
<evidence type="ECO:0000313" key="3">
    <source>
        <dbReference type="Proteomes" id="UP000826651"/>
    </source>
</evidence>
<evidence type="ECO:0000313" key="2">
    <source>
        <dbReference type="EMBL" id="MBZ2199717.1"/>
    </source>
</evidence>
<gene>
    <name evidence="2" type="ORF">KCQ71_26485</name>
</gene>
<reference evidence="2 3" key="1">
    <citation type="submission" date="2021-04" db="EMBL/GenBank/DDBJ databases">
        <title>Ruania sp. nov., isolated from sandy soil of mangrove forest.</title>
        <authorList>
            <person name="Ge X."/>
            <person name="Huang R."/>
            <person name="Liu W."/>
        </authorList>
    </citation>
    <scope>NUCLEOTIDE SEQUENCE [LARGE SCALE GENOMIC DNA]</scope>
    <source>
        <strain evidence="2 3">N2-46</strain>
    </source>
</reference>
<keyword evidence="1" id="KW-0812">Transmembrane</keyword>
<dbReference type="EMBL" id="JAGSHT010000034">
    <property type="protein sequence ID" value="MBZ2199717.1"/>
    <property type="molecule type" value="Genomic_DNA"/>
</dbReference>
<feature type="transmembrane region" description="Helical" evidence="1">
    <location>
        <begin position="107"/>
        <end position="133"/>
    </location>
</feature>
<keyword evidence="3" id="KW-1185">Reference proteome</keyword>
<feature type="transmembrane region" description="Helical" evidence="1">
    <location>
        <begin position="165"/>
        <end position="185"/>
    </location>
</feature>
<dbReference type="RefSeq" id="WP_223411691.1">
    <property type="nucleotide sequence ID" value="NZ_JAGSHT010000034.1"/>
</dbReference>
<name>A0ABS7SHL2_9MICO</name>
<accession>A0ABS7SHL2</accession>
<comment type="caution">
    <text evidence="2">The sequence shown here is derived from an EMBL/GenBank/DDBJ whole genome shotgun (WGS) entry which is preliminary data.</text>
</comment>
<feature type="transmembrane region" description="Helical" evidence="1">
    <location>
        <begin position="197"/>
        <end position="216"/>
    </location>
</feature>
<feature type="transmembrane region" description="Helical" evidence="1">
    <location>
        <begin position="31"/>
        <end position="55"/>
    </location>
</feature>
<evidence type="ECO:0000256" key="1">
    <source>
        <dbReference type="SAM" id="Phobius"/>
    </source>
</evidence>
<keyword evidence="1" id="KW-1133">Transmembrane helix</keyword>
<sequence length="270" mass="29398">MAWSGSGVGDAGTLRRLVITDLRRSARRPQLLAMAALLVVVPPISGILALPGYAFDHWMSYFTVMSDSIGLIFPLVVALLTQLRLQDEWSNTWALTTRTRTGARAYFASRVLVSAVLAAGVFGVQTIVCFAVARATYTDHGYGVPLAGQIEGRFPFSQLWAVSPALYVLVFCLWVAFVAGTVAAWCTLLTAVIGNKFVALAAPLVLWFMANFGLAVLRLEAFSLPPFRFHITQQPIWTELAGWAAIAVVTAGLSVFVDRRDYQTPGIVRT</sequence>
<organism evidence="2 3">
    <name type="scientific">Occultella gossypii</name>
    <dbReference type="NCBI Taxonomy" id="2800820"/>
    <lineage>
        <taxon>Bacteria</taxon>
        <taxon>Bacillati</taxon>
        <taxon>Actinomycetota</taxon>
        <taxon>Actinomycetes</taxon>
        <taxon>Micrococcales</taxon>
        <taxon>Ruaniaceae</taxon>
        <taxon>Occultella</taxon>
    </lineage>
</organism>
<feature type="transmembrane region" description="Helical" evidence="1">
    <location>
        <begin position="61"/>
        <end position="80"/>
    </location>
</feature>